<dbReference type="OrthoDB" id="4974465at2"/>
<keyword evidence="2" id="KW-1185">Reference proteome</keyword>
<organism evidence="1 2">
    <name type="scientific">Gryllotalpicola protaetiae</name>
    <dbReference type="NCBI Taxonomy" id="2419771"/>
    <lineage>
        <taxon>Bacteria</taxon>
        <taxon>Bacillati</taxon>
        <taxon>Actinomycetota</taxon>
        <taxon>Actinomycetes</taxon>
        <taxon>Micrococcales</taxon>
        <taxon>Microbacteriaceae</taxon>
        <taxon>Gryllotalpicola</taxon>
    </lineage>
</organism>
<keyword evidence="1" id="KW-0614">Plasmid</keyword>
<protein>
    <submittedName>
        <fullName evidence="1">Uncharacterized protein</fullName>
    </submittedName>
</protein>
<geneLocation type="plasmid" evidence="1 2">
    <name>unnamed1</name>
</geneLocation>
<name>A0A387BXI6_9MICO</name>
<dbReference type="AlphaFoldDB" id="A0A387BXI6"/>
<evidence type="ECO:0000313" key="2">
    <source>
        <dbReference type="Proteomes" id="UP000275069"/>
    </source>
</evidence>
<dbReference type="Proteomes" id="UP000275069">
    <property type="component" value="Plasmid unnamed1"/>
</dbReference>
<accession>A0A387BXI6</accession>
<dbReference type="KEGG" id="gry:D7I44_17930"/>
<dbReference type="RefSeq" id="WP_120791085.1">
    <property type="nucleotide sequence ID" value="NZ_CP032625.1"/>
</dbReference>
<dbReference type="EMBL" id="CP032625">
    <property type="protein sequence ID" value="AYG05557.1"/>
    <property type="molecule type" value="Genomic_DNA"/>
</dbReference>
<sequence length="365" mass="37628">MKRTWLILAGGFLTVVVIGAMVVMGAVPQNDAACAAGTASLQSASTHAAVDNYSGDQLANAAAIINAGDAMGVPAQGVVIGVMTAMGESSLQALNYGDKAGPDSRGLFQQRASWGTLAQRMDATTSADLFFTHLLAVPGWQNMTPTAAAHAVQRNADPNHYMPFYKPAEDVVAALAGTDAACADTAAAVSGDSRQLAQQIVDETTAGTIAWLTPSNFPEIQYAAEGRTVANCQVDPRILQVIQIAYKTFGKLGISDINRLCLNEHPPGSFNGDAHTANGGGHAVDFYAFGGTATNGADANAIKLIKALDPIMPAGHSGIGQENCRAAAGTSVTLAHMSQFADACTHLHVQVDPNNPAPLTVATSN</sequence>
<evidence type="ECO:0000313" key="1">
    <source>
        <dbReference type="EMBL" id="AYG05557.1"/>
    </source>
</evidence>
<reference evidence="1 2" key="1">
    <citation type="submission" date="2018-09" db="EMBL/GenBank/DDBJ databases">
        <title>Genome sequencing of strain 2DFW10M-5.</title>
        <authorList>
            <person name="Heo J."/>
            <person name="Kim S.-J."/>
            <person name="Kwon S.-W."/>
        </authorList>
    </citation>
    <scope>NUCLEOTIDE SEQUENCE [LARGE SCALE GENOMIC DNA]</scope>
    <source>
        <strain evidence="1 2">2DFW10M-5</strain>
        <plasmid evidence="1 2">unnamed1</plasmid>
    </source>
</reference>
<gene>
    <name evidence="1" type="ORF">D7I44_17930</name>
</gene>
<proteinExistence type="predicted"/>